<keyword evidence="3" id="KW-1185">Reference proteome</keyword>
<dbReference type="InterPro" id="IPR053185">
    <property type="entry name" value="SET_domain_protein"/>
</dbReference>
<evidence type="ECO:0000259" key="1">
    <source>
        <dbReference type="PROSITE" id="PS50280"/>
    </source>
</evidence>
<comment type="caution">
    <text evidence="2">The sequence shown here is derived from an EMBL/GenBank/DDBJ whole genome shotgun (WGS) entry which is preliminary data.</text>
</comment>
<reference evidence="2 3" key="1">
    <citation type="submission" date="2024-02" db="EMBL/GenBank/DDBJ databases">
        <title>A draft genome for the cacao thread blight pathogen Marasmius crinis-equi.</title>
        <authorList>
            <person name="Cohen S.P."/>
            <person name="Baruah I.K."/>
            <person name="Amoako-Attah I."/>
            <person name="Bukari Y."/>
            <person name="Meinhardt L.W."/>
            <person name="Bailey B.A."/>
        </authorList>
    </citation>
    <scope>NUCLEOTIDE SEQUENCE [LARGE SCALE GENOMIC DNA]</scope>
    <source>
        <strain evidence="2 3">GH-76</strain>
    </source>
</reference>
<organism evidence="2 3">
    <name type="scientific">Marasmius crinis-equi</name>
    <dbReference type="NCBI Taxonomy" id="585013"/>
    <lineage>
        <taxon>Eukaryota</taxon>
        <taxon>Fungi</taxon>
        <taxon>Dikarya</taxon>
        <taxon>Basidiomycota</taxon>
        <taxon>Agaricomycotina</taxon>
        <taxon>Agaricomycetes</taxon>
        <taxon>Agaricomycetidae</taxon>
        <taxon>Agaricales</taxon>
        <taxon>Marasmiineae</taxon>
        <taxon>Marasmiaceae</taxon>
        <taxon>Marasmius</taxon>
    </lineage>
</organism>
<accession>A0ABR3FXZ4</accession>
<dbReference type="Proteomes" id="UP001465976">
    <property type="component" value="Unassembled WGS sequence"/>
</dbReference>
<dbReference type="InterPro" id="IPR001214">
    <property type="entry name" value="SET_dom"/>
</dbReference>
<sequence length="484" mass="54939">MKRGFLKTAKGKQAISITPVLVGTVNKRQAIRPVSTAFVNKGKTIVSLSGPDNAIGTAADVKSLKKQTYDDERIVFTTEEVDGARRILEPSPGDCVDYEPSEVVYTTVPPRTQGETAADNPDGWTECLVTGHIKEEIFKAPGFPKPLTHPAEESCRIGDSPGKGQGVFATRALEMGDLIFSERPIVVFPARELAASVWLDNLPSAQIAGFIEKEWEGILKHMMKRATSEKASAFWALENVHPDLDKMKGIVRTNGFKALGVAGLTKEERDEEDDYSNVYEGVCEKLCRINHSCQPNCERSWDKASFSFQIRATRKVEAGEELFIMYTDNTRPYAERKQQLDLFKFRCTCDHCSNPERSDARREAYASAMIPRSAFTEWVTQKLHLPDNHIVNKCLKQIQMLEEDGLENSPWYKDHLTMILYSYIVLGDRAKAKEWGQKFGRWKSFRYGPEEALRYSEDRFYSKENELWQQRLKAKAKALRSKRT</sequence>
<dbReference type="EMBL" id="JBAHYK010000031">
    <property type="protein sequence ID" value="KAL0580424.1"/>
    <property type="molecule type" value="Genomic_DNA"/>
</dbReference>
<dbReference type="PANTHER" id="PTHR47332">
    <property type="entry name" value="SET DOMAIN-CONTAINING PROTEIN 5"/>
    <property type="match status" value="1"/>
</dbReference>
<dbReference type="SMART" id="SM00317">
    <property type="entry name" value="SET"/>
    <property type="match status" value="1"/>
</dbReference>
<proteinExistence type="predicted"/>
<gene>
    <name evidence="2" type="ORF">V5O48_001577</name>
</gene>
<feature type="domain" description="SET" evidence="1">
    <location>
        <begin position="153"/>
        <end position="327"/>
    </location>
</feature>
<evidence type="ECO:0000313" key="3">
    <source>
        <dbReference type="Proteomes" id="UP001465976"/>
    </source>
</evidence>
<dbReference type="PANTHER" id="PTHR47332:SF4">
    <property type="entry name" value="SET DOMAIN-CONTAINING PROTEIN 5"/>
    <property type="match status" value="1"/>
</dbReference>
<dbReference type="CDD" id="cd20071">
    <property type="entry name" value="SET_SMYD"/>
    <property type="match status" value="1"/>
</dbReference>
<evidence type="ECO:0000313" key="2">
    <source>
        <dbReference type="EMBL" id="KAL0580424.1"/>
    </source>
</evidence>
<dbReference type="Gene3D" id="2.170.270.10">
    <property type="entry name" value="SET domain"/>
    <property type="match status" value="1"/>
</dbReference>
<dbReference type="PROSITE" id="PS50280">
    <property type="entry name" value="SET"/>
    <property type="match status" value="1"/>
</dbReference>
<name>A0ABR3FXZ4_9AGAR</name>
<dbReference type="Pfam" id="PF00856">
    <property type="entry name" value="SET"/>
    <property type="match status" value="1"/>
</dbReference>
<dbReference type="SUPFAM" id="SSF82199">
    <property type="entry name" value="SET domain"/>
    <property type="match status" value="1"/>
</dbReference>
<protein>
    <recommendedName>
        <fullName evidence="1">SET domain-containing protein</fullName>
    </recommendedName>
</protein>
<dbReference type="InterPro" id="IPR046341">
    <property type="entry name" value="SET_dom_sf"/>
</dbReference>